<reference evidence="3" key="1">
    <citation type="submission" date="2021-02" db="EMBL/GenBank/DDBJ databases">
        <authorList>
            <person name="Nowell W R."/>
        </authorList>
    </citation>
    <scope>NUCLEOTIDE SEQUENCE</scope>
</reference>
<sequence>MIRNESICSLADTVESHGTDASSDTTNKNILVWYDPNMSEHEEYYQRIIYALRQSNTVHQFLFYSNQDLCISYIQSESDENRIFMLISGMDADMMKLLLAKIYRLKQIDSIFPYVTNKEVLQRCQPLELDYYTVMGIYNQSTVLIKAVLQRLKTEYQLRVLRNPDRSCISVLISLTPVSPDDDPIGLTRFSCIGLEQNFTGYLHDCQSAYDYVWFQMFTILLERTPCNQQTRRIMTQCCRDLYRANDISLKQIDHFGRTYKADRALHWYTKPGFFNMVINSVLRSNNVGALYVFREQILDIRMDLAVKCKEQIKQWQRDGFRQRPLYRGTTMDHEKYQELQTNSIDHFISFYGFLSTTYDENVAQMFAASGDETLSAKNQVSVIFVITVPTLSEFDDDLVFASVLSVAAVSDEEEILFDIGTTFKVESTTYEPQNKTYYVRMLATSEGARAARRVMLENWVELCDLMVNRVNEWYDFARDGCKELLSKEDLKELSWNHVLQRIVYTKNLMTTTAAITRQSPFQALPSKSRVLVKNADRGVLQRAWGYMKRHVFRTDPSVLYSPQPRNAAQAYNTRLQQDVQVINTMIDKFGR</sequence>
<evidence type="ECO:0000313" key="3">
    <source>
        <dbReference type="EMBL" id="CAF1420952.1"/>
    </source>
</evidence>
<dbReference type="PROSITE" id="PS51996">
    <property type="entry name" value="TR_MART"/>
    <property type="match status" value="1"/>
</dbReference>
<dbReference type="EMBL" id="CAJNOJ010000370">
    <property type="protein sequence ID" value="CAF1420952.1"/>
    <property type="molecule type" value="Genomic_DNA"/>
</dbReference>
<evidence type="ECO:0000259" key="1">
    <source>
        <dbReference type="Pfam" id="PF03496"/>
    </source>
</evidence>
<comment type="caution">
    <text evidence="3">The sequence shown here is derived from an EMBL/GenBank/DDBJ whole genome shotgun (WGS) entry which is preliminary data.</text>
</comment>
<dbReference type="Gene3D" id="3.90.176.10">
    <property type="entry name" value="Toxin ADP-ribosyltransferase, Chain A, domain 1"/>
    <property type="match status" value="1"/>
</dbReference>
<dbReference type="GO" id="GO:0005576">
    <property type="term" value="C:extracellular region"/>
    <property type="evidence" value="ECO:0007669"/>
    <property type="project" value="InterPro"/>
</dbReference>
<feature type="domain" description="ADP ribosyltransferase" evidence="1">
    <location>
        <begin position="261"/>
        <end position="438"/>
    </location>
</feature>
<proteinExistence type="predicted"/>
<dbReference type="AlphaFoldDB" id="A0A815MUM3"/>
<keyword evidence="4" id="KW-1185">Reference proteome</keyword>
<evidence type="ECO:0000313" key="4">
    <source>
        <dbReference type="Proteomes" id="UP000663828"/>
    </source>
</evidence>
<gene>
    <name evidence="3" type="ORF">EDS130_LOCUS37474</name>
    <name evidence="2" type="ORF">XAT740_LOCUS20170</name>
</gene>
<dbReference type="InterPro" id="IPR003540">
    <property type="entry name" value="ADP-ribosyltransferase"/>
</dbReference>
<dbReference type="Proteomes" id="UP000663828">
    <property type="component" value="Unassembled WGS sequence"/>
</dbReference>
<evidence type="ECO:0000313" key="5">
    <source>
        <dbReference type="Proteomes" id="UP000663852"/>
    </source>
</evidence>
<evidence type="ECO:0000313" key="2">
    <source>
        <dbReference type="EMBL" id="CAF1136243.1"/>
    </source>
</evidence>
<dbReference type="EMBL" id="CAJNOR010001399">
    <property type="protein sequence ID" value="CAF1136243.1"/>
    <property type="molecule type" value="Genomic_DNA"/>
</dbReference>
<name>A0A815MUM3_ADIRI</name>
<protein>
    <recommendedName>
        <fullName evidence="1">ADP ribosyltransferase domain-containing protein</fullName>
    </recommendedName>
</protein>
<dbReference type="Proteomes" id="UP000663852">
    <property type="component" value="Unassembled WGS sequence"/>
</dbReference>
<dbReference type="Pfam" id="PF03496">
    <property type="entry name" value="ADPrib_exo_Tox"/>
    <property type="match status" value="1"/>
</dbReference>
<organism evidence="3 5">
    <name type="scientific">Adineta ricciae</name>
    <name type="common">Rotifer</name>
    <dbReference type="NCBI Taxonomy" id="249248"/>
    <lineage>
        <taxon>Eukaryota</taxon>
        <taxon>Metazoa</taxon>
        <taxon>Spiralia</taxon>
        <taxon>Gnathifera</taxon>
        <taxon>Rotifera</taxon>
        <taxon>Eurotatoria</taxon>
        <taxon>Bdelloidea</taxon>
        <taxon>Adinetida</taxon>
        <taxon>Adinetidae</taxon>
        <taxon>Adineta</taxon>
    </lineage>
</organism>
<accession>A0A815MUM3</accession>
<dbReference type="SUPFAM" id="SSF56399">
    <property type="entry name" value="ADP-ribosylation"/>
    <property type="match status" value="1"/>
</dbReference>